<evidence type="ECO:0000313" key="2">
    <source>
        <dbReference type="Proteomes" id="UP000308652"/>
    </source>
</evidence>
<dbReference type="AlphaFoldDB" id="A0A5C3LZG2"/>
<dbReference type="STRING" id="68775.A0A5C3LZG2"/>
<organism evidence="1 2">
    <name type="scientific">Crucibulum laeve</name>
    <dbReference type="NCBI Taxonomy" id="68775"/>
    <lineage>
        <taxon>Eukaryota</taxon>
        <taxon>Fungi</taxon>
        <taxon>Dikarya</taxon>
        <taxon>Basidiomycota</taxon>
        <taxon>Agaricomycotina</taxon>
        <taxon>Agaricomycetes</taxon>
        <taxon>Agaricomycetidae</taxon>
        <taxon>Agaricales</taxon>
        <taxon>Agaricineae</taxon>
        <taxon>Nidulariaceae</taxon>
        <taxon>Crucibulum</taxon>
    </lineage>
</organism>
<reference evidence="1 2" key="1">
    <citation type="journal article" date="2019" name="Nat. Ecol. Evol.">
        <title>Megaphylogeny resolves global patterns of mushroom evolution.</title>
        <authorList>
            <person name="Varga T."/>
            <person name="Krizsan K."/>
            <person name="Foldi C."/>
            <person name="Dima B."/>
            <person name="Sanchez-Garcia M."/>
            <person name="Sanchez-Ramirez S."/>
            <person name="Szollosi G.J."/>
            <person name="Szarkandi J.G."/>
            <person name="Papp V."/>
            <person name="Albert L."/>
            <person name="Andreopoulos W."/>
            <person name="Angelini C."/>
            <person name="Antonin V."/>
            <person name="Barry K.W."/>
            <person name="Bougher N.L."/>
            <person name="Buchanan P."/>
            <person name="Buyck B."/>
            <person name="Bense V."/>
            <person name="Catcheside P."/>
            <person name="Chovatia M."/>
            <person name="Cooper J."/>
            <person name="Damon W."/>
            <person name="Desjardin D."/>
            <person name="Finy P."/>
            <person name="Geml J."/>
            <person name="Haridas S."/>
            <person name="Hughes K."/>
            <person name="Justo A."/>
            <person name="Karasinski D."/>
            <person name="Kautmanova I."/>
            <person name="Kiss B."/>
            <person name="Kocsube S."/>
            <person name="Kotiranta H."/>
            <person name="LaButti K.M."/>
            <person name="Lechner B.E."/>
            <person name="Liimatainen K."/>
            <person name="Lipzen A."/>
            <person name="Lukacs Z."/>
            <person name="Mihaltcheva S."/>
            <person name="Morgado L.N."/>
            <person name="Niskanen T."/>
            <person name="Noordeloos M.E."/>
            <person name="Ohm R.A."/>
            <person name="Ortiz-Santana B."/>
            <person name="Ovrebo C."/>
            <person name="Racz N."/>
            <person name="Riley R."/>
            <person name="Savchenko A."/>
            <person name="Shiryaev A."/>
            <person name="Soop K."/>
            <person name="Spirin V."/>
            <person name="Szebenyi C."/>
            <person name="Tomsovsky M."/>
            <person name="Tulloss R.E."/>
            <person name="Uehling J."/>
            <person name="Grigoriev I.V."/>
            <person name="Vagvolgyi C."/>
            <person name="Papp T."/>
            <person name="Martin F.M."/>
            <person name="Miettinen O."/>
            <person name="Hibbett D.S."/>
            <person name="Nagy L.G."/>
        </authorList>
    </citation>
    <scope>NUCLEOTIDE SEQUENCE [LARGE SCALE GENOMIC DNA]</scope>
    <source>
        <strain evidence="1 2">CBS 166.37</strain>
    </source>
</reference>
<sequence>MTSQVYNHVDSPPIWNHRSNELKKPSFKSRLPCFRHDDERTSGASTFAREYLANTWPWQSAEECERFLDQDTDLWASFVFTDIPDDRLECVYLASTLGFLIDDVFESRTVDEMKQILNKLNVLITGTVLPTVGDQFEYVIFDIYRRIRESDPVGGLGIKYSEEVSRWIQTTTAHKAFVRRHFKSLDDYLETRFGEGGLWLTLTMINWVYGTPVPTHLANDPNIRALHILTGSQALLVNDIFSYRREVMQVKDKGTKSSSTKLHSAVSVAMELWNCGYDDAIKHIEDHISSLELQFEEIEEKLLGGYEGADLKFLEQYYKKLKIMCGGNAAWSVICGRYNRL</sequence>
<protein>
    <submittedName>
        <fullName evidence="1">Isoprenoid synthase domain-containing protein</fullName>
    </submittedName>
</protein>
<proteinExistence type="predicted"/>
<dbReference type="Pfam" id="PF19086">
    <property type="entry name" value="Terpene_syn_C_2"/>
    <property type="match status" value="1"/>
</dbReference>
<dbReference type="InterPro" id="IPR008949">
    <property type="entry name" value="Isoprenoid_synthase_dom_sf"/>
</dbReference>
<dbReference type="EMBL" id="ML213635">
    <property type="protein sequence ID" value="TFK34171.1"/>
    <property type="molecule type" value="Genomic_DNA"/>
</dbReference>
<dbReference type="OrthoDB" id="6486656at2759"/>
<dbReference type="Gene3D" id="1.10.600.10">
    <property type="entry name" value="Farnesyl Diphosphate Synthase"/>
    <property type="match status" value="1"/>
</dbReference>
<gene>
    <name evidence="1" type="ORF">BDQ12DRAFT_669607</name>
</gene>
<keyword evidence="2" id="KW-1185">Reference proteome</keyword>
<dbReference type="SUPFAM" id="SSF48576">
    <property type="entry name" value="Terpenoid synthases"/>
    <property type="match status" value="1"/>
</dbReference>
<dbReference type="Proteomes" id="UP000308652">
    <property type="component" value="Unassembled WGS sequence"/>
</dbReference>
<evidence type="ECO:0000313" key="1">
    <source>
        <dbReference type="EMBL" id="TFK34171.1"/>
    </source>
</evidence>
<name>A0A5C3LZG2_9AGAR</name>
<accession>A0A5C3LZG2</accession>